<dbReference type="Proteomes" id="UP000321287">
    <property type="component" value="Unassembled WGS sequence"/>
</dbReference>
<dbReference type="InterPro" id="IPR010998">
    <property type="entry name" value="Integrase_recombinase_N"/>
</dbReference>
<dbReference type="PANTHER" id="PTHR30349:SF64">
    <property type="entry name" value="PROPHAGE INTEGRASE INTD-RELATED"/>
    <property type="match status" value="1"/>
</dbReference>
<evidence type="ECO:0000256" key="1">
    <source>
        <dbReference type="ARBA" id="ARBA00008857"/>
    </source>
</evidence>
<reference evidence="6 7" key="1">
    <citation type="submission" date="2019-07" db="EMBL/GenBank/DDBJ databases">
        <title>Whole genome shotgun sequence of Asaia bogorensis NBRC 16594.</title>
        <authorList>
            <person name="Hosoyama A."/>
            <person name="Uohara A."/>
            <person name="Ohji S."/>
            <person name="Ichikawa N."/>
        </authorList>
    </citation>
    <scope>NUCLEOTIDE SEQUENCE [LARGE SCALE GENOMIC DNA]</scope>
    <source>
        <strain evidence="6 7">NBRC 16594</strain>
    </source>
</reference>
<dbReference type="InterPro" id="IPR013762">
    <property type="entry name" value="Integrase-like_cat_sf"/>
</dbReference>
<keyword evidence="2" id="KW-0229">DNA integration</keyword>
<dbReference type="PROSITE" id="PS51898">
    <property type="entry name" value="TYR_RECOMBINASE"/>
    <property type="match status" value="1"/>
</dbReference>
<proteinExistence type="inferred from homology"/>
<accession>A0AAN4U3U8</accession>
<dbReference type="AlphaFoldDB" id="A0AAN4U3U8"/>
<dbReference type="GO" id="GO:0015074">
    <property type="term" value="P:DNA integration"/>
    <property type="evidence" value="ECO:0007669"/>
    <property type="project" value="UniProtKB-KW"/>
</dbReference>
<evidence type="ECO:0000256" key="2">
    <source>
        <dbReference type="ARBA" id="ARBA00022908"/>
    </source>
</evidence>
<protein>
    <recommendedName>
        <fullName evidence="5">Tyr recombinase domain-containing protein</fullName>
    </recommendedName>
</protein>
<dbReference type="GO" id="GO:0003677">
    <property type="term" value="F:DNA binding"/>
    <property type="evidence" value="ECO:0007669"/>
    <property type="project" value="UniProtKB-KW"/>
</dbReference>
<evidence type="ECO:0000256" key="3">
    <source>
        <dbReference type="ARBA" id="ARBA00023125"/>
    </source>
</evidence>
<dbReference type="Gene3D" id="1.10.150.130">
    <property type="match status" value="1"/>
</dbReference>
<keyword evidence="3" id="KW-0238">DNA-binding</keyword>
<dbReference type="SUPFAM" id="SSF56349">
    <property type="entry name" value="DNA breaking-rejoining enzymes"/>
    <property type="match status" value="1"/>
</dbReference>
<comment type="caution">
    <text evidence="6">The sequence shown here is derived from an EMBL/GenBank/DDBJ whole genome shotgun (WGS) entry which is preliminary data.</text>
</comment>
<dbReference type="PANTHER" id="PTHR30349">
    <property type="entry name" value="PHAGE INTEGRASE-RELATED"/>
    <property type="match status" value="1"/>
</dbReference>
<keyword evidence="7" id="KW-1185">Reference proteome</keyword>
<comment type="similarity">
    <text evidence="1">Belongs to the 'phage' integrase family.</text>
</comment>
<evidence type="ECO:0000313" key="7">
    <source>
        <dbReference type="Proteomes" id="UP000321287"/>
    </source>
</evidence>
<dbReference type="Gene3D" id="1.10.443.10">
    <property type="entry name" value="Intergrase catalytic core"/>
    <property type="match status" value="1"/>
</dbReference>
<dbReference type="RefSeq" id="WP_146926714.1">
    <property type="nucleotide sequence ID" value="NZ_BAPU01000065.1"/>
</dbReference>
<feature type="domain" description="Tyr recombinase" evidence="5">
    <location>
        <begin position="171"/>
        <end position="375"/>
    </location>
</feature>
<dbReference type="InterPro" id="IPR002104">
    <property type="entry name" value="Integrase_catalytic"/>
</dbReference>
<organism evidence="6 7">
    <name type="scientific">Asaia bogorensis NBRC 16594</name>
    <dbReference type="NCBI Taxonomy" id="1231624"/>
    <lineage>
        <taxon>Bacteria</taxon>
        <taxon>Pseudomonadati</taxon>
        <taxon>Pseudomonadota</taxon>
        <taxon>Alphaproteobacteria</taxon>
        <taxon>Acetobacterales</taxon>
        <taxon>Acetobacteraceae</taxon>
        <taxon>Asaia</taxon>
    </lineage>
</organism>
<dbReference type="EMBL" id="BJVS01000010">
    <property type="protein sequence ID" value="GEL54792.1"/>
    <property type="molecule type" value="Genomic_DNA"/>
</dbReference>
<sequence>MAELLFTTDVFSPLGRSVPGVPMLLDDDMHLIEPACAWLMHIALVRGRTRSRQTWRTYGEALYDWWQTLEANGWTWDRVGYHEIAGYRDNMLTKCSDHTGRPYARATINGRLHIITLFYRWCFTSGLISSMPYSSQEVSVARWRPAPFLAHADARGGTRTANELVLREVRALPRPLDPEIIRRIMVSLGVRDRLIIEWAALTGMRRMEIAGLKLNALGRTESQGEFATAPVVPIRLDVTKGARVRQVYPPSPLVDRTRAFLREERAVIVKRAHQRDAKYRDPGTVFLNARGDAMSPRRVGAMFAAASRAADVEATFHGLRHTFAGAMLRLLQRQAQRNPDMNPLLTLQAILGHSDLTTTAIYLRVVAIDLGAIEAAVDDLFGALG</sequence>
<evidence type="ECO:0000256" key="4">
    <source>
        <dbReference type="ARBA" id="ARBA00023172"/>
    </source>
</evidence>
<dbReference type="InterPro" id="IPR050090">
    <property type="entry name" value="Tyrosine_recombinase_XerCD"/>
</dbReference>
<evidence type="ECO:0000313" key="6">
    <source>
        <dbReference type="EMBL" id="GEL54792.1"/>
    </source>
</evidence>
<keyword evidence="4" id="KW-0233">DNA recombination</keyword>
<dbReference type="InterPro" id="IPR011010">
    <property type="entry name" value="DNA_brk_join_enz"/>
</dbReference>
<dbReference type="GO" id="GO:0006310">
    <property type="term" value="P:DNA recombination"/>
    <property type="evidence" value="ECO:0007669"/>
    <property type="project" value="UniProtKB-KW"/>
</dbReference>
<name>A0AAN4U3U8_9PROT</name>
<dbReference type="Pfam" id="PF00589">
    <property type="entry name" value="Phage_integrase"/>
    <property type="match status" value="1"/>
</dbReference>
<evidence type="ECO:0000259" key="5">
    <source>
        <dbReference type="PROSITE" id="PS51898"/>
    </source>
</evidence>
<gene>
    <name evidence="6" type="ORF">ABO01nite_27990</name>
</gene>